<evidence type="ECO:0000313" key="11">
    <source>
        <dbReference type="Proteomes" id="UP001149165"/>
    </source>
</evidence>
<organism evidence="10 11">
    <name type="scientific">Penicillium angulare</name>
    <dbReference type="NCBI Taxonomy" id="116970"/>
    <lineage>
        <taxon>Eukaryota</taxon>
        <taxon>Fungi</taxon>
        <taxon>Dikarya</taxon>
        <taxon>Ascomycota</taxon>
        <taxon>Pezizomycotina</taxon>
        <taxon>Eurotiomycetes</taxon>
        <taxon>Eurotiomycetidae</taxon>
        <taxon>Eurotiales</taxon>
        <taxon>Aspergillaceae</taxon>
        <taxon>Penicillium</taxon>
    </lineage>
</organism>
<feature type="transmembrane region" description="Helical" evidence="7">
    <location>
        <begin position="370"/>
        <end position="389"/>
    </location>
</feature>
<dbReference type="Gene3D" id="1.20.1250.20">
    <property type="entry name" value="MFS general substrate transporter like domains"/>
    <property type="match status" value="1"/>
</dbReference>
<evidence type="ECO:0000256" key="1">
    <source>
        <dbReference type="ARBA" id="ARBA00004141"/>
    </source>
</evidence>
<feature type="chain" id="PRO_5040817151" description="Major facilitator superfamily (MFS) profile domain-containing protein" evidence="8">
    <location>
        <begin position="25"/>
        <end position="506"/>
    </location>
</feature>
<evidence type="ECO:0000256" key="5">
    <source>
        <dbReference type="ARBA" id="ARBA00023136"/>
    </source>
</evidence>
<feature type="transmembrane region" description="Helical" evidence="7">
    <location>
        <begin position="395"/>
        <end position="420"/>
    </location>
</feature>
<comment type="caution">
    <text evidence="10">The sequence shown here is derived from an EMBL/GenBank/DDBJ whole genome shotgun (WGS) entry which is preliminary data.</text>
</comment>
<feature type="domain" description="Major facilitator superfamily (MFS) profile" evidence="9">
    <location>
        <begin position="1"/>
        <end position="490"/>
    </location>
</feature>
<reference evidence="10" key="1">
    <citation type="submission" date="2022-11" db="EMBL/GenBank/DDBJ databases">
        <authorList>
            <person name="Petersen C."/>
        </authorList>
    </citation>
    <scope>NUCLEOTIDE SEQUENCE</scope>
    <source>
        <strain evidence="10">IBT 30069</strain>
    </source>
</reference>
<feature type="transmembrane region" description="Helical" evidence="7">
    <location>
        <begin position="339"/>
        <end position="358"/>
    </location>
</feature>
<dbReference type="InterPro" id="IPR011701">
    <property type="entry name" value="MFS"/>
</dbReference>
<dbReference type="PANTHER" id="PTHR23504:SF8">
    <property type="entry name" value="TRANSPORTER, PUTATIVE (AFU_ORTHOLOGUE AFUA_1G03730)-RELATED"/>
    <property type="match status" value="1"/>
</dbReference>
<accession>A0A9W9F6F1</accession>
<feature type="transmembrane region" description="Helical" evidence="7">
    <location>
        <begin position="441"/>
        <end position="459"/>
    </location>
</feature>
<feature type="transmembrane region" description="Helical" evidence="7">
    <location>
        <begin position="184"/>
        <end position="206"/>
    </location>
</feature>
<feature type="transmembrane region" description="Helical" evidence="7">
    <location>
        <begin position="111"/>
        <end position="131"/>
    </location>
</feature>
<comment type="subcellular location">
    <subcellularLocation>
        <location evidence="1">Membrane</location>
        <topology evidence="1">Multi-pass membrane protein</topology>
    </subcellularLocation>
</comment>
<evidence type="ECO:0000256" key="7">
    <source>
        <dbReference type="SAM" id="Phobius"/>
    </source>
</evidence>
<feature type="signal peptide" evidence="8">
    <location>
        <begin position="1"/>
        <end position="24"/>
    </location>
</feature>
<dbReference type="PROSITE" id="PS50850">
    <property type="entry name" value="MFS"/>
    <property type="match status" value="1"/>
</dbReference>
<feature type="transmembrane region" description="Helical" evidence="7">
    <location>
        <begin position="82"/>
        <end position="99"/>
    </location>
</feature>
<dbReference type="GO" id="GO:0016020">
    <property type="term" value="C:membrane"/>
    <property type="evidence" value="ECO:0007669"/>
    <property type="project" value="UniProtKB-SubCell"/>
</dbReference>
<dbReference type="SUPFAM" id="SSF103473">
    <property type="entry name" value="MFS general substrate transporter"/>
    <property type="match status" value="1"/>
</dbReference>
<dbReference type="Pfam" id="PF07690">
    <property type="entry name" value="MFS_1"/>
    <property type="match status" value="1"/>
</dbReference>
<feature type="transmembrane region" description="Helical" evidence="7">
    <location>
        <begin position="276"/>
        <end position="298"/>
    </location>
</feature>
<reference evidence="10" key="2">
    <citation type="journal article" date="2023" name="IMA Fungus">
        <title>Comparative genomic study of the Penicillium genus elucidates a diverse pangenome and 15 lateral gene transfer events.</title>
        <authorList>
            <person name="Petersen C."/>
            <person name="Sorensen T."/>
            <person name="Nielsen M.R."/>
            <person name="Sondergaard T.E."/>
            <person name="Sorensen J.L."/>
            <person name="Fitzpatrick D.A."/>
            <person name="Frisvad J.C."/>
            <person name="Nielsen K.L."/>
        </authorList>
    </citation>
    <scope>NUCLEOTIDE SEQUENCE</scope>
    <source>
        <strain evidence="10">IBT 30069</strain>
    </source>
</reference>
<name>A0A9W9F6F1_9EURO</name>
<proteinExistence type="predicted"/>
<dbReference type="Proteomes" id="UP001149165">
    <property type="component" value="Unassembled WGS sequence"/>
</dbReference>
<feature type="transmembrane region" description="Helical" evidence="7">
    <location>
        <begin position="48"/>
        <end position="70"/>
    </location>
</feature>
<feature type="transmembrane region" description="Helical" evidence="7">
    <location>
        <begin position="143"/>
        <end position="164"/>
    </location>
</feature>
<evidence type="ECO:0000256" key="6">
    <source>
        <dbReference type="SAM" id="MobiDB-lite"/>
    </source>
</evidence>
<keyword evidence="3 7" id="KW-0812">Transmembrane</keyword>
<gene>
    <name evidence="10" type="ORF">N7456_010233</name>
</gene>
<feature type="region of interest" description="Disordered" evidence="6">
    <location>
        <begin position="239"/>
        <end position="267"/>
    </location>
</feature>
<dbReference type="EMBL" id="JAPQKH010000006">
    <property type="protein sequence ID" value="KAJ5094372.1"/>
    <property type="molecule type" value="Genomic_DNA"/>
</dbReference>
<protein>
    <recommendedName>
        <fullName evidence="9">Major facilitator superfamily (MFS) profile domain-containing protein</fullName>
    </recommendedName>
</protein>
<evidence type="ECO:0000256" key="4">
    <source>
        <dbReference type="ARBA" id="ARBA00022989"/>
    </source>
</evidence>
<keyword evidence="8" id="KW-0732">Signal</keyword>
<dbReference type="OrthoDB" id="10262656at2759"/>
<keyword evidence="4 7" id="KW-1133">Transmembrane helix</keyword>
<sequence length="506" mass="54881">MALRHAGFPLLQLAILAICRIGEARILTSVIPYMPDMVEYVGVPKSDVPKWVGITATVTATCAGSVGVIWGMISDYTGRKNVILFELLLMIAFTLLFGFSQSLAQLVSSRALLGLVNGNIGILRTMVAEMVTEKQHQPRAFSVLPIAWTIGSGVGPVLGGALVHPAQHYPKMFGDAELFIKYPFVLPNIVATCCVAVAIIVAFLFLQETQAGRENRNDYGLTLGRMLWPSCTSRKVDAGDAHIDGDERAPLLDDDRAQASEDPEQRLAGKPRWKEVFSVQPSLILLTYGGMGMHTMAFDSLLPVLLHYPVQQLHGNPDVQLPFKFNSGFGLDSNQIGPFYTILAVSGVVFQSVVFPWVAQRIGVLRSLRLSSILFPMLYLTVPFIPLIPSPLCNIGVGMLLVFKQALSTCVFPCCTILLSHAAANLGILGTLNGMGTSISAFGRALGPIIIGSAFSFGVKQGYMIVPWWTLAGSALLTSLPVLWIVDSNEEEQQVDDNRESTSNTE</sequence>
<keyword evidence="2" id="KW-0813">Transport</keyword>
<evidence type="ECO:0000256" key="3">
    <source>
        <dbReference type="ARBA" id="ARBA00022692"/>
    </source>
</evidence>
<feature type="transmembrane region" description="Helical" evidence="7">
    <location>
        <begin position="465"/>
        <end position="486"/>
    </location>
</feature>
<dbReference type="PANTHER" id="PTHR23504">
    <property type="entry name" value="MAJOR FACILITATOR SUPERFAMILY DOMAIN-CONTAINING PROTEIN 10"/>
    <property type="match status" value="1"/>
</dbReference>
<dbReference type="InterPro" id="IPR036259">
    <property type="entry name" value="MFS_trans_sf"/>
</dbReference>
<evidence type="ECO:0000256" key="2">
    <source>
        <dbReference type="ARBA" id="ARBA00022448"/>
    </source>
</evidence>
<dbReference type="AlphaFoldDB" id="A0A9W9F6F1"/>
<keyword evidence="5 7" id="KW-0472">Membrane</keyword>
<evidence type="ECO:0000313" key="10">
    <source>
        <dbReference type="EMBL" id="KAJ5094372.1"/>
    </source>
</evidence>
<dbReference type="GO" id="GO:0022857">
    <property type="term" value="F:transmembrane transporter activity"/>
    <property type="evidence" value="ECO:0007669"/>
    <property type="project" value="InterPro"/>
</dbReference>
<evidence type="ECO:0000259" key="9">
    <source>
        <dbReference type="PROSITE" id="PS50850"/>
    </source>
</evidence>
<keyword evidence="11" id="KW-1185">Reference proteome</keyword>
<evidence type="ECO:0000256" key="8">
    <source>
        <dbReference type="SAM" id="SignalP"/>
    </source>
</evidence>
<dbReference type="InterPro" id="IPR020846">
    <property type="entry name" value="MFS_dom"/>
</dbReference>